<dbReference type="PROSITE" id="PS51085">
    <property type="entry name" value="2FE2S_FER_2"/>
    <property type="match status" value="1"/>
</dbReference>
<dbReference type="SUPFAM" id="SSF54292">
    <property type="entry name" value="2Fe-2S ferredoxin-like"/>
    <property type="match status" value="1"/>
</dbReference>
<dbReference type="InterPro" id="IPR009016">
    <property type="entry name" value="Fe_hydrogenase"/>
</dbReference>
<keyword evidence="5" id="KW-0411">Iron-sulfur</keyword>
<dbReference type="Gene3D" id="4.10.260.20">
    <property type="entry name" value="Iron hydrogenase, small subunit"/>
    <property type="match status" value="1"/>
</dbReference>
<keyword evidence="3" id="KW-0677">Repeat</keyword>
<dbReference type="STRING" id="1121301.SAMN02745912_00928"/>
<dbReference type="Pfam" id="PF00037">
    <property type="entry name" value="Fer4"/>
    <property type="match status" value="1"/>
</dbReference>
<dbReference type="Pfam" id="PF10588">
    <property type="entry name" value="NADH-G_4Fe-4S_3"/>
    <property type="match status" value="1"/>
</dbReference>
<dbReference type="SMART" id="SM00902">
    <property type="entry name" value="Fe_hyd_SSU"/>
    <property type="match status" value="1"/>
</dbReference>
<dbReference type="SMART" id="SM00929">
    <property type="entry name" value="NADH-G_4Fe-4S_3"/>
    <property type="match status" value="1"/>
</dbReference>
<dbReference type="Proteomes" id="UP000184465">
    <property type="component" value="Unassembled WGS sequence"/>
</dbReference>
<keyword evidence="4" id="KW-0408">Iron</keyword>
<feature type="domain" description="4Fe-4S His(Cys)3-ligated-type" evidence="8">
    <location>
        <begin position="112"/>
        <end position="151"/>
    </location>
</feature>
<dbReference type="InterPro" id="IPR036010">
    <property type="entry name" value="2Fe-2S_ferredoxin-like_sf"/>
</dbReference>
<dbReference type="Gene3D" id="3.40.50.1780">
    <property type="match status" value="1"/>
</dbReference>
<keyword evidence="10" id="KW-1185">Reference proteome</keyword>
<dbReference type="InterPro" id="IPR001041">
    <property type="entry name" value="2Fe-2S_ferredoxin-type"/>
</dbReference>
<evidence type="ECO:0000256" key="5">
    <source>
        <dbReference type="ARBA" id="ARBA00023014"/>
    </source>
</evidence>
<dbReference type="InterPro" id="IPR036991">
    <property type="entry name" value="Fe_hydrogenase_ssu_sf"/>
</dbReference>
<evidence type="ECO:0000256" key="2">
    <source>
        <dbReference type="ARBA" id="ARBA00022723"/>
    </source>
</evidence>
<dbReference type="SUPFAM" id="SSF54862">
    <property type="entry name" value="4Fe-4S ferredoxins"/>
    <property type="match status" value="1"/>
</dbReference>
<dbReference type="InterPro" id="IPR013352">
    <property type="entry name" value="Fe_hydrogenase_subset"/>
</dbReference>
<dbReference type="PROSITE" id="PS51839">
    <property type="entry name" value="4FE4S_HC3"/>
    <property type="match status" value="1"/>
</dbReference>
<dbReference type="GO" id="GO:0051539">
    <property type="term" value="F:4 iron, 4 sulfur cluster binding"/>
    <property type="evidence" value="ECO:0007669"/>
    <property type="project" value="UniProtKB-KW"/>
</dbReference>
<dbReference type="InterPro" id="IPR049830">
    <property type="entry name" value="HndD"/>
</dbReference>
<keyword evidence="2" id="KW-0479">Metal-binding</keyword>
<dbReference type="GO" id="GO:0005506">
    <property type="term" value="F:iron ion binding"/>
    <property type="evidence" value="ECO:0007669"/>
    <property type="project" value="InterPro"/>
</dbReference>
<evidence type="ECO:0000313" key="10">
    <source>
        <dbReference type="Proteomes" id="UP000184465"/>
    </source>
</evidence>
<dbReference type="InterPro" id="IPR050340">
    <property type="entry name" value="Cytosolic_Fe-S_CAF"/>
</dbReference>
<proteinExistence type="predicted"/>
<evidence type="ECO:0000259" key="8">
    <source>
        <dbReference type="PROSITE" id="PS51839"/>
    </source>
</evidence>
<dbReference type="InterPro" id="IPR004108">
    <property type="entry name" value="Fe_hydrogenase_lsu_C"/>
</dbReference>
<dbReference type="Gene3D" id="3.10.20.740">
    <property type="match status" value="1"/>
</dbReference>
<evidence type="ECO:0000259" key="7">
    <source>
        <dbReference type="PROSITE" id="PS51379"/>
    </source>
</evidence>
<dbReference type="PANTHER" id="PTHR11615">
    <property type="entry name" value="NITRATE, FORMATE, IRON DEHYDROGENASE"/>
    <property type="match status" value="1"/>
</dbReference>
<feature type="domain" description="4Fe-4S ferredoxin-type" evidence="7">
    <location>
        <begin position="214"/>
        <end position="243"/>
    </location>
</feature>
<dbReference type="InterPro" id="IPR019574">
    <property type="entry name" value="NADH_UbQ_OxRdtase_Gsu_4Fe4S-bd"/>
</dbReference>
<dbReference type="AlphaFoldDB" id="A0A1M6LS57"/>
<dbReference type="PROSITE" id="PS00198">
    <property type="entry name" value="4FE4S_FER_1"/>
    <property type="match status" value="1"/>
</dbReference>
<dbReference type="GO" id="GO:0008901">
    <property type="term" value="F:ferredoxin hydrogenase activity"/>
    <property type="evidence" value="ECO:0007669"/>
    <property type="project" value="InterPro"/>
</dbReference>
<evidence type="ECO:0000256" key="3">
    <source>
        <dbReference type="ARBA" id="ARBA00022737"/>
    </source>
</evidence>
<dbReference type="FunFam" id="3.30.70.20:FF:000035">
    <property type="entry name" value="Iron hydrogenase 1"/>
    <property type="match status" value="1"/>
</dbReference>
<evidence type="ECO:0000256" key="1">
    <source>
        <dbReference type="ARBA" id="ARBA00022485"/>
    </source>
</evidence>
<feature type="domain" description="4Fe-4S ferredoxin-type" evidence="7">
    <location>
        <begin position="171"/>
        <end position="201"/>
    </location>
</feature>
<accession>A0A1M6LS57</accession>
<dbReference type="Pfam" id="PF02906">
    <property type="entry name" value="Fe_hyd_lg_C"/>
    <property type="match status" value="1"/>
</dbReference>
<reference evidence="9 10" key="1">
    <citation type="submission" date="2016-11" db="EMBL/GenBank/DDBJ databases">
        <authorList>
            <person name="Jaros S."/>
            <person name="Januszkiewicz K."/>
            <person name="Wedrychowicz H."/>
        </authorList>
    </citation>
    <scope>NUCLEOTIDE SEQUENCE [LARGE SCALE GENOMIC DNA]</scope>
    <source>
        <strain evidence="9 10">DSM 15212</strain>
    </source>
</reference>
<gene>
    <name evidence="9" type="ORF">SAMN02745912_00928</name>
</gene>
<dbReference type="SUPFAM" id="SSF53920">
    <property type="entry name" value="Fe-only hydrogenase"/>
    <property type="match status" value="1"/>
</dbReference>
<dbReference type="Pfam" id="PF02256">
    <property type="entry name" value="Fe_hyd_SSU"/>
    <property type="match status" value="1"/>
</dbReference>
<dbReference type="FunFam" id="4.10.260.20:FF:000001">
    <property type="entry name" value="NADP-reducing hydrogenase subunit HndD"/>
    <property type="match status" value="1"/>
</dbReference>
<dbReference type="EMBL" id="FRAG01000007">
    <property type="protein sequence ID" value="SHJ74074.1"/>
    <property type="molecule type" value="Genomic_DNA"/>
</dbReference>
<protein>
    <submittedName>
        <fullName evidence="9">NAD(P)-dependent iron-only hydrogenase catalytic subunit</fullName>
    </submittedName>
</protein>
<dbReference type="Gene3D" id="3.30.70.20">
    <property type="match status" value="1"/>
</dbReference>
<evidence type="ECO:0000256" key="4">
    <source>
        <dbReference type="ARBA" id="ARBA00023004"/>
    </source>
</evidence>
<dbReference type="InterPro" id="IPR017896">
    <property type="entry name" value="4Fe4S_Fe-S-bd"/>
</dbReference>
<name>A0A1M6LS57_PARC5</name>
<keyword evidence="1" id="KW-0004">4Fe-4S</keyword>
<dbReference type="NCBIfam" id="NF040763">
    <property type="entry name" value="FeFe_hydrog_A6"/>
    <property type="match status" value="1"/>
</dbReference>
<evidence type="ECO:0000259" key="6">
    <source>
        <dbReference type="PROSITE" id="PS51085"/>
    </source>
</evidence>
<sequence length="607" mass="67961">MLQIKMGLRLDLSLKRGETMSNTKEMINIKINDKEMKVPKGITILEAAHEAEVKIPTLCHLDLHDLKMVNQTASCRVCMVELIDSKNNRNKLVPSCVTKAVDGMEIRTDTLRAITARRMAVELLLSNHPNECFTCPKNLECELQALAKELGVREIKWEGERMNYPRDLSSDAIVKDANKCIYCRRCETMCNEVQTCGILSGIGRGFDAFVGPAFNIPMVESSCTYCGQCVAVCPTAALTEVNHTDKVWKVLNDPDKHVVVQTAPAIRVAIGELFGMEPGTIVTGQLVASLRRMGFDGVFDTDFGADLTIMEEAKELIYRIENNKTLPMLTSCCPAWVKFIEHQFPELLEVPSTCKSPHIMFGTIVKTYYAEKNNIDPNNIVVVSVMPCIAKKAEAKRPELTKDEGNNVDIVITTRELGEMIKEAGIDFKNLPEEEFDRPLGETTGASVIFGTTGGVIEAAIRTAYEWITGEELKEVEFNQLRGIEGLREGKVKIGDKELTIGIANGLGNARKLLEEIRENKSKYDAIEIMACPGGCIGGGGQPYHHGNDEIVKKRQEAIYREDRRKKLRKSHENPEILRLYKEYLGEPFGEKAHKLLHTHYEARERI</sequence>
<dbReference type="InterPro" id="IPR017900">
    <property type="entry name" value="4Fe4S_Fe_S_CS"/>
</dbReference>
<dbReference type="CDD" id="cd00207">
    <property type="entry name" value="fer2"/>
    <property type="match status" value="1"/>
</dbReference>
<evidence type="ECO:0000313" key="9">
    <source>
        <dbReference type="EMBL" id="SHJ74074.1"/>
    </source>
</evidence>
<dbReference type="PROSITE" id="PS51379">
    <property type="entry name" value="4FE4S_FER_2"/>
    <property type="match status" value="2"/>
</dbReference>
<dbReference type="Pfam" id="PF13510">
    <property type="entry name" value="Fer2_4"/>
    <property type="match status" value="1"/>
</dbReference>
<dbReference type="InterPro" id="IPR003149">
    <property type="entry name" value="Fe_hydrogenase_ssu"/>
</dbReference>
<dbReference type="NCBIfam" id="TIGR02512">
    <property type="entry name" value="FeFe_hydrog_A"/>
    <property type="match status" value="1"/>
</dbReference>
<dbReference type="Gene3D" id="3.40.950.10">
    <property type="entry name" value="Fe-only Hydrogenase (Larger Subunit), Chain L, domain 3"/>
    <property type="match status" value="1"/>
</dbReference>
<organism evidence="9 10">
    <name type="scientific">Paramaledivibacter caminithermalis (strain DSM 15212 / CIP 107654 / DViRD3)</name>
    <name type="common">Clostridium caminithermale</name>
    <dbReference type="NCBI Taxonomy" id="1121301"/>
    <lineage>
        <taxon>Bacteria</taxon>
        <taxon>Bacillati</taxon>
        <taxon>Bacillota</taxon>
        <taxon>Clostridia</taxon>
        <taxon>Peptostreptococcales</taxon>
        <taxon>Caminicellaceae</taxon>
        <taxon>Paramaledivibacter</taxon>
    </lineage>
</organism>
<feature type="domain" description="2Fe-2S ferredoxin-type" evidence="6">
    <location>
        <begin position="25"/>
        <end position="112"/>
    </location>
</feature>